<dbReference type="NCBIfam" id="TIGR00247">
    <property type="entry name" value="endolytic transglycosylase MltG"/>
    <property type="match status" value="1"/>
</dbReference>
<dbReference type="GO" id="GO:0005886">
    <property type="term" value="C:plasma membrane"/>
    <property type="evidence" value="ECO:0007669"/>
    <property type="project" value="UniProtKB-UniRule"/>
</dbReference>
<evidence type="ECO:0000256" key="3">
    <source>
        <dbReference type="ARBA" id="ARBA00022989"/>
    </source>
</evidence>
<keyword evidence="2 7" id="KW-0812">Transmembrane</keyword>
<organism evidence="8 9">
    <name type="scientific">Coriobacterium glomerans (strain ATCC 49209 / DSM 20642 / JCM 10262 / PW2)</name>
    <dbReference type="NCBI Taxonomy" id="700015"/>
    <lineage>
        <taxon>Bacteria</taxon>
        <taxon>Bacillati</taxon>
        <taxon>Actinomycetota</taxon>
        <taxon>Coriobacteriia</taxon>
        <taxon>Coriobacteriales</taxon>
        <taxon>Coriobacteriaceae</taxon>
        <taxon>Coriobacterium</taxon>
    </lineage>
</organism>
<gene>
    <name evidence="7" type="primary">mltG</name>
    <name evidence="8" type="ordered locus">Corgl_1000</name>
</gene>
<evidence type="ECO:0000313" key="8">
    <source>
        <dbReference type="EMBL" id="AEB07108.1"/>
    </source>
</evidence>
<evidence type="ECO:0000256" key="2">
    <source>
        <dbReference type="ARBA" id="ARBA00022692"/>
    </source>
</evidence>
<dbReference type="PANTHER" id="PTHR30518">
    <property type="entry name" value="ENDOLYTIC MUREIN TRANSGLYCOSYLASE"/>
    <property type="match status" value="1"/>
</dbReference>
<keyword evidence="9" id="KW-1185">Reference proteome</keyword>
<keyword evidence="5 7" id="KW-0456">Lyase</keyword>
<keyword evidence="6 7" id="KW-0961">Cell wall biogenesis/degradation</keyword>
<evidence type="ECO:0000256" key="6">
    <source>
        <dbReference type="ARBA" id="ARBA00023316"/>
    </source>
</evidence>
<evidence type="ECO:0000256" key="7">
    <source>
        <dbReference type="HAMAP-Rule" id="MF_02065"/>
    </source>
</evidence>
<evidence type="ECO:0000256" key="1">
    <source>
        <dbReference type="ARBA" id="ARBA00022475"/>
    </source>
</evidence>
<dbReference type="Proteomes" id="UP000006851">
    <property type="component" value="Chromosome"/>
</dbReference>
<evidence type="ECO:0000256" key="4">
    <source>
        <dbReference type="ARBA" id="ARBA00023136"/>
    </source>
</evidence>
<keyword evidence="3 7" id="KW-1133">Transmembrane helix</keyword>
<evidence type="ECO:0000313" key="9">
    <source>
        <dbReference type="Proteomes" id="UP000006851"/>
    </source>
</evidence>
<protein>
    <recommendedName>
        <fullName evidence="7">Endolytic murein transglycosylase</fullName>
        <ecNumber evidence="7">4.2.2.29</ecNumber>
    </recommendedName>
    <alternativeName>
        <fullName evidence="7">Peptidoglycan lytic transglycosylase</fullName>
    </alternativeName>
    <alternativeName>
        <fullName evidence="7">Peptidoglycan polymerization terminase</fullName>
    </alternativeName>
</protein>
<dbReference type="KEGG" id="cgo:Corgl_1000"/>
<reference evidence="9" key="1">
    <citation type="journal article" date="2013" name="Stand. Genomic Sci.">
        <title>Complete genome sequence of Coriobacterium glomerans type strain (PW2(T)) from the midgut of Pyrrhocoris apterus L. (red soldier bug).</title>
        <authorList>
            <person name="Stackebrandt E."/>
            <person name="Zeytun A."/>
            <person name="Lapidus A."/>
            <person name="Nolan M."/>
            <person name="Lucas S."/>
            <person name="Hammon N."/>
            <person name="Deshpande S."/>
            <person name="Cheng J.F."/>
            <person name="Tapia R."/>
            <person name="Goodwin L.A."/>
            <person name="Pitluck S."/>
            <person name="Liolios K."/>
            <person name="Pagani I."/>
            <person name="Ivanova N."/>
            <person name="Mavromatis K."/>
            <person name="Mikhailova N."/>
            <person name="Huntemann M."/>
            <person name="Pati A."/>
            <person name="Chen A."/>
            <person name="Palaniappan K."/>
            <person name="Chang Y.J."/>
            <person name="Land M."/>
            <person name="Hauser L."/>
            <person name="Rohde M."/>
            <person name="Pukall R."/>
            <person name="Goker M."/>
            <person name="Detter J.C."/>
            <person name="Woyke T."/>
            <person name="Bristow J."/>
            <person name="Eisen J.A."/>
            <person name="Markowitz V."/>
            <person name="Hugenholtz P."/>
            <person name="Kyrpides N.C."/>
            <person name="Klenk H.P."/>
        </authorList>
    </citation>
    <scope>NUCLEOTIDE SEQUENCE</scope>
    <source>
        <strain evidence="9">ATCC 49209 / DSM 20642 / JCM 10262 / PW2</strain>
    </source>
</reference>
<dbReference type="STRING" id="700015.Corgl_1000"/>
<feature type="site" description="Important for catalytic activity" evidence="7">
    <location>
        <position position="225"/>
    </location>
</feature>
<proteinExistence type="inferred from homology"/>
<accession>F2N7Z9</accession>
<dbReference type="eggNOG" id="COG1559">
    <property type="taxonomic scope" value="Bacteria"/>
</dbReference>
<dbReference type="GO" id="GO:0008932">
    <property type="term" value="F:lytic endotransglycosylase activity"/>
    <property type="evidence" value="ECO:0007669"/>
    <property type="project" value="UniProtKB-UniRule"/>
</dbReference>
<keyword evidence="1 7" id="KW-1003">Cell membrane</keyword>
<name>F2N7Z9_CORGP</name>
<dbReference type="CDD" id="cd08010">
    <property type="entry name" value="MltG_like"/>
    <property type="match status" value="1"/>
</dbReference>
<dbReference type="Gene3D" id="3.30.1490.480">
    <property type="entry name" value="Endolytic murein transglycosylase"/>
    <property type="match status" value="1"/>
</dbReference>
<dbReference type="GO" id="GO:0071555">
    <property type="term" value="P:cell wall organization"/>
    <property type="evidence" value="ECO:0007669"/>
    <property type="project" value="UniProtKB-KW"/>
</dbReference>
<evidence type="ECO:0000256" key="5">
    <source>
        <dbReference type="ARBA" id="ARBA00023239"/>
    </source>
</evidence>
<dbReference type="HOGENOM" id="CLU_025574_2_2_11"/>
<comment type="catalytic activity">
    <reaction evidence="7">
        <text>a peptidoglycan chain = a peptidoglycan chain with N-acetyl-1,6-anhydromuramyl-[peptide] at the reducing end + a peptidoglycan chain with N-acetylglucosamine at the non-reducing end.</text>
        <dbReference type="EC" id="4.2.2.29"/>
    </reaction>
</comment>
<dbReference type="InterPro" id="IPR003770">
    <property type="entry name" value="MLTG-like"/>
</dbReference>
<comment type="similarity">
    <text evidence="7">Belongs to the transglycosylase MltG family.</text>
</comment>
<keyword evidence="4 7" id="KW-0472">Membrane</keyword>
<dbReference type="PANTHER" id="PTHR30518:SF2">
    <property type="entry name" value="ENDOLYTIC MUREIN TRANSGLYCOSYLASE"/>
    <property type="match status" value="1"/>
</dbReference>
<dbReference type="HAMAP" id="MF_02065">
    <property type="entry name" value="MltG"/>
    <property type="match status" value="1"/>
</dbReference>
<dbReference type="Pfam" id="PF02618">
    <property type="entry name" value="YceG"/>
    <property type="match status" value="1"/>
</dbReference>
<dbReference type="EMBL" id="CP002628">
    <property type="protein sequence ID" value="AEB07108.1"/>
    <property type="molecule type" value="Genomic_DNA"/>
</dbReference>
<sequence length="343" mass="37159">MPSIVAIVAIVGVIAAGALLILPRLANLGWVAPESSVASGQPVEITIPQGSAGTEIASLLKQDHVIESATDFEAEVKRQMVETQLKPGKYSFVTGQDLKSVVETLAHGSNVEGVKLVIQEGLTVKETAAKVEETFGIARSDFLAQARASNYVGDYSFLANAYDDSLEGYLYPKTYSFTEKPTADQIIRALLDQFKAETADLDLDKGANGLDARQIVTMASLVERETAEDTERPKVASVIYNRLAKPMRLKIDAAIVYARGGGNQAVSSEDLGIESPYNLYKHDGLPPGPICSPSISSIRAALRPAKTDYLYYVLSSWGAKTHRFTSDDSEFAQFAQEYQDSRP</sequence>
<dbReference type="AlphaFoldDB" id="F2N7Z9"/>
<dbReference type="RefSeq" id="WP_013708851.1">
    <property type="nucleotide sequence ID" value="NC_015389.1"/>
</dbReference>
<comment type="function">
    <text evidence="7">Functions as a peptidoglycan terminase that cleaves nascent peptidoglycan strands endolytically to terminate their elongation.</text>
</comment>
<dbReference type="EC" id="4.2.2.29" evidence="7"/>
<dbReference type="GO" id="GO:0009252">
    <property type="term" value="P:peptidoglycan biosynthetic process"/>
    <property type="evidence" value="ECO:0007669"/>
    <property type="project" value="UniProtKB-UniRule"/>
</dbReference>